<name>A0A5B7EHH9_PORTR</name>
<evidence type="ECO:0000256" key="1">
    <source>
        <dbReference type="SAM" id="MobiDB-lite"/>
    </source>
</evidence>
<feature type="region of interest" description="Disordered" evidence="1">
    <location>
        <begin position="1"/>
        <end position="108"/>
    </location>
</feature>
<proteinExistence type="predicted"/>
<organism evidence="2 3">
    <name type="scientific">Portunus trituberculatus</name>
    <name type="common">Swimming crab</name>
    <name type="synonym">Neptunus trituberculatus</name>
    <dbReference type="NCBI Taxonomy" id="210409"/>
    <lineage>
        <taxon>Eukaryota</taxon>
        <taxon>Metazoa</taxon>
        <taxon>Ecdysozoa</taxon>
        <taxon>Arthropoda</taxon>
        <taxon>Crustacea</taxon>
        <taxon>Multicrustacea</taxon>
        <taxon>Malacostraca</taxon>
        <taxon>Eumalacostraca</taxon>
        <taxon>Eucarida</taxon>
        <taxon>Decapoda</taxon>
        <taxon>Pleocyemata</taxon>
        <taxon>Brachyura</taxon>
        <taxon>Eubrachyura</taxon>
        <taxon>Portunoidea</taxon>
        <taxon>Portunidae</taxon>
        <taxon>Portuninae</taxon>
        <taxon>Portunus</taxon>
    </lineage>
</organism>
<evidence type="ECO:0000313" key="2">
    <source>
        <dbReference type="EMBL" id="MPC33920.1"/>
    </source>
</evidence>
<gene>
    <name evidence="2" type="ORF">E2C01_027289</name>
</gene>
<comment type="caution">
    <text evidence="2">The sequence shown here is derived from an EMBL/GenBank/DDBJ whole genome shotgun (WGS) entry which is preliminary data.</text>
</comment>
<reference evidence="2" key="1">
    <citation type="submission" date="2019-05" db="EMBL/GenBank/DDBJ databases">
        <title>Another draft genome of Portunus trituberculatus and its Hox gene families provides insights of decapod evolution.</title>
        <authorList>
            <person name="Jeong J.-H."/>
            <person name="Song I."/>
            <person name="Kim S."/>
            <person name="Choi T."/>
            <person name="Kim D."/>
            <person name="Ryu S."/>
            <person name="Kim W."/>
        </authorList>
    </citation>
    <scope>NUCLEOTIDE SEQUENCE [LARGE SCALE GENOMIC DNA]</scope>
    <source>
        <tissue evidence="2">Muscle</tissue>
    </source>
</reference>
<protein>
    <submittedName>
        <fullName evidence="2">Uncharacterized protein</fullName>
    </submittedName>
</protein>
<dbReference type="Proteomes" id="UP000324222">
    <property type="component" value="Unassembled WGS sequence"/>
</dbReference>
<sequence length="108" mass="12259">MHERMSRRATHRGHRVRATKRPLRHHKAAPRRTPSWPPPFSSSVHLAPDSTPPILALREEDRSPHCGTQADCLPGNDGDLRSPLQQPPWQQQQHQQPIQHTGSEAARV</sequence>
<feature type="compositionally biased region" description="Basic residues" evidence="1">
    <location>
        <begin position="7"/>
        <end position="30"/>
    </location>
</feature>
<keyword evidence="3" id="KW-1185">Reference proteome</keyword>
<accession>A0A5B7EHH9</accession>
<feature type="compositionally biased region" description="Low complexity" evidence="1">
    <location>
        <begin position="83"/>
        <end position="99"/>
    </location>
</feature>
<evidence type="ECO:0000313" key="3">
    <source>
        <dbReference type="Proteomes" id="UP000324222"/>
    </source>
</evidence>
<dbReference type="EMBL" id="VSRR010002940">
    <property type="protein sequence ID" value="MPC33920.1"/>
    <property type="molecule type" value="Genomic_DNA"/>
</dbReference>
<dbReference type="AlphaFoldDB" id="A0A5B7EHH9"/>